<dbReference type="PANTHER" id="PTHR13140:SF729">
    <property type="entry name" value="UNCONVENTIONAL MYOSIN-IE"/>
    <property type="match status" value="1"/>
</dbReference>
<dbReference type="GO" id="GO:0000146">
    <property type="term" value="F:microfilament motor activity"/>
    <property type="evidence" value="ECO:0007669"/>
    <property type="project" value="TreeGrafter"/>
</dbReference>
<dbReference type="GO" id="GO:0005524">
    <property type="term" value="F:ATP binding"/>
    <property type="evidence" value="ECO:0007669"/>
    <property type="project" value="UniProtKB-KW"/>
</dbReference>
<organism evidence="9 10">
    <name type="scientific">Sphaeroforma arctica JP610</name>
    <dbReference type="NCBI Taxonomy" id="667725"/>
    <lineage>
        <taxon>Eukaryota</taxon>
        <taxon>Ichthyosporea</taxon>
        <taxon>Ichthyophonida</taxon>
        <taxon>Sphaeroforma</taxon>
    </lineage>
</organism>
<evidence type="ECO:0000256" key="3">
    <source>
        <dbReference type="ARBA" id="ARBA00023123"/>
    </source>
</evidence>
<reference evidence="9 10" key="1">
    <citation type="submission" date="2011-02" db="EMBL/GenBank/DDBJ databases">
        <title>The Genome Sequence of Sphaeroforma arctica JP610.</title>
        <authorList>
            <consortium name="The Broad Institute Genome Sequencing Platform"/>
            <person name="Russ C."/>
            <person name="Cuomo C."/>
            <person name="Young S.K."/>
            <person name="Zeng Q."/>
            <person name="Gargeya S."/>
            <person name="Alvarado L."/>
            <person name="Berlin A."/>
            <person name="Chapman S.B."/>
            <person name="Chen Z."/>
            <person name="Freedman E."/>
            <person name="Gellesch M."/>
            <person name="Goldberg J."/>
            <person name="Griggs A."/>
            <person name="Gujja S."/>
            <person name="Heilman E."/>
            <person name="Heiman D."/>
            <person name="Howarth C."/>
            <person name="Mehta T."/>
            <person name="Neiman D."/>
            <person name="Pearson M."/>
            <person name="Roberts A."/>
            <person name="Saif S."/>
            <person name="Shea T."/>
            <person name="Shenoy N."/>
            <person name="Sisk P."/>
            <person name="Stolte C."/>
            <person name="Sykes S."/>
            <person name="White J."/>
            <person name="Yandava C."/>
            <person name="Burger G."/>
            <person name="Gray M.W."/>
            <person name="Holland P.W.H."/>
            <person name="King N."/>
            <person name="Lang F.B.F."/>
            <person name="Roger A.J."/>
            <person name="Ruiz-Trillo I."/>
            <person name="Haas B."/>
            <person name="Nusbaum C."/>
            <person name="Birren B."/>
        </authorList>
    </citation>
    <scope>NUCLEOTIDE SEQUENCE [LARGE SCALE GENOMIC DNA]</scope>
    <source>
        <strain evidence="9 10">JP610</strain>
    </source>
</reference>
<feature type="domain" description="Myosin motor" evidence="8">
    <location>
        <begin position="44"/>
        <end position="89"/>
    </location>
</feature>
<keyword evidence="2" id="KW-0067">ATP-binding</keyword>
<dbReference type="SUPFAM" id="SSF52540">
    <property type="entry name" value="P-loop containing nucleoside triphosphate hydrolases"/>
    <property type="match status" value="1"/>
</dbReference>
<dbReference type="InterPro" id="IPR027417">
    <property type="entry name" value="P-loop_NTPase"/>
</dbReference>
<dbReference type="GO" id="GO:0016459">
    <property type="term" value="C:myosin complex"/>
    <property type="evidence" value="ECO:0007669"/>
    <property type="project" value="UniProtKB-KW"/>
</dbReference>
<evidence type="ECO:0000313" key="9">
    <source>
        <dbReference type="EMBL" id="KNC70916.1"/>
    </source>
</evidence>
<dbReference type="GeneID" id="25917054"/>
<evidence type="ECO:0000256" key="4">
    <source>
        <dbReference type="ARBA" id="ARBA00023175"/>
    </source>
</evidence>
<comment type="caution">
    <text evidence="6">Lacks conserved residue(s) required for the propagation of feature annotation.</text>
</comment>
<evidence type="ECO:0000256" key="6">
    <source>
        <dbReference type="PROSITE-ProRule" id="PRU00782"/>
    </source>
</evidence>
<dbReference type="eggNOG" id="KOG0162">
    <property type="taxonomic scope" value="Eukaryota"/>
</dbReference>
<keyword evidence="10" id="KW-1185">Reference proteome</keyword>
<dbReference type="OrthoDB" id="6108017at2759"/>
<keyword evidence="1" id="KW-0547">Nucleotide-binding</keyword>
<comment type="similarity">
    <text evidence="6">Belongs to the TRAFAC class myosin-kinesin ATPase superfamily. Myosin family.</text>
</comment>
<dbReference type="AlphaFoldDB" id="A0A0L0F2S1"/>
<feature type="compositionally biased region" description="Basic and acidic residues" evidence="7">
    <location>
        <begin position="21"/>
        <end position="30"/>
    </location>
</feature>
<feature type="non-terminal residue" evidence="9">
    <location>
        <position position="89"/>
    </location>
</feature>
<keyword evidence="5 6" id="KW-0009">Actin-binding</keyword>
<dbReference type="GO" id="GO:0005886">
    <property type="term" value="C:plasma membrane"/>
    <property type="evidence" value="ECO:0007669"/>
    <property type="project" value="TreeGrafter"/>
</dbReference>
<dbReference type="GO" id="GO:0007015">
    <property type="term" value="P:actin filament organization"/>
    <property type="evidence" value="ECO:0007669"/>
    <property type="project" value="TreeGrafter"/>
</dbReference>
<evidence type="ECO:0000313" key="10">
    <source>
        <dbReference type="Proteomes" id="UP000054560"/>
    </source>
</evidence>
<dbReference type="STRING" id="667725.A0A0L0F2S1"/>
<dbReference type="PROSITE" id="PS51456">
    <property type="entry name" value="MYOSIN_MOTOR"/>
    <property type="match status" value="1"/>
</dbReference>
<proteinExistence type="inferred from homology"/>
<dbReference type="GO" id="GO:0005737">
    <property type="term" value="C:cytoplasm"/>
    <property type="evidence" value="ECO:0007669"/>
    <property type="project" value="TreeGrafter"/>
</dbReference>
<keyword evidence="3 6" id="KW-0518">Myosin</keyword>
<dbReference type="Proteomes" id="UP000054560">
    <property type="component" value="Unassembled WGS sequence"/>
</dbReference>
<evidence type="ECO:0000259" key="8">
    <source>
        <dbReference type="PROSITE" id="PS51456"/>
    </source>
</evidence>
<evidence type="ECO:0000256" key="5">
    <source>
        <dbReference type="ARBA" id="ARBA00023203"/>
    </source>
</evidence>
<dbReference type="InterPro" id="IPR001609">
    <property type="entry name" value="Myosin_head_motor_dom-like"/>
</dbReference>
<gene>
    <name evidence="9" type="ORF">SARC_16550</name>
</gene>
<name>A0A0L0F2S1_9EUKA</name>
<dbReference type="RefSeq" id="XP_014144818.1">
    <property type="nucleotide sequence ID" value="XM_014289343.1"/>
</dbReference>
<sequence>MWSALTISASAGRRAVHQPHLGKETKKKGEEELDTQFRATQAKGAVDDMVLLGDVSQKGIEKNLSERYFEDKIYTYIGPVLISVNPYKR</sequence>
<evidence type="ECO:0000256" key="1">
    <source>
        <dbReference type="ARBA" id="ARBA00022741"/>
    </source>
</evidence>
<dbReference type="EMBL" id="KQ249957">
    <property type="protein sequence ID" value="KNC70916.1"/>
    <property type="molecule type" value="Genomic_DNA"/>
</dbReference>
<dbReference type="GO" id="GO:0006897">
    <property type="term" value="P:endocytosis"/>
    <property type="evidence" value="ECO:0007669"/>
    <property type="project" value="TreeGrafter"/>
</dbReference>
<evidence type="ECO:0000256" key="2">
    <source>
        <dbReference type="ARBA" id="ARBA00022840"/>
    </source>
</evidence>
<dbReference type="Gene3D" id="3.40.850.10">
    <property type="entry name" value="Kinesin motor domain"/>
    <property type="match status" value="1"/>
</dbReference>
<dbReference type="Pfam" id="PF00063">
    <property type="entry name" value="Myosin_head"/>
    <property type="match status" value="1"/>
</dbReference>
<dbReference type="PANTHER" id="PTHR13140">
    <property type="entry name" value="MYOSIN"/>
    <property type="match status" value="1"/>
</dbReference>
<feature type="region of interest" description="Disordered" evidence="7">
    <location>
        <begin position="1"/>
        <end position="32"/>
    </location>
</feature>
<dbReference type="InterPro" id="IPR036961">
    <property type="entry name" value="Kinesin_motor_dom_sf"/>
</dbReference>
<protein>
    <recommendedName>
        <fullName evidence="8">Myosin motor domain-containing protein</fullName>
    </recommendedName>
</protein>
<accession>A0A0L0F2S1</accession>
<evidence type="ECO:0000256" key="7">
    <source>
        <dbReference type="SAM" id="MobiDB-lite"/>
    </source>
</evidence>
<dbReference type="GO" id="GO:0051015">
    <property type="term" value="F:actin filament binding"/>
    <property type="evidence" value="ECO:0007669"/>
    <property type="project" value="TreeGrafter"/>
</dbReference>
<keyword evidence="4" id="KW-0505">Motor protein</keyword>